<sequence length="160" mass="18454">MRLFMITSETDAKVTGSSPTLQDPQRECGKYPKRGMGHFGVSAIFARKEPCLGFIPNSRRVREDNQRVSSRPALGTLGMHLNGLGEGRFEEEKEEEPRIERRRERMRRYHFDDEPFIHPLHSIRFDPDCPYELPIDSLLALRCRDLSKKKDPSPQESGPS</sequence>
<feature type="region of interest" description="Disordered" evidence="1">
    <location>
        <begin position="1"/>
        <end position="24"/>
    </location>
</feature>
<evidence type="ECO:0000313" key="3">
    <source>
        <dbReference type="Proteomes" id="UP001341840"/>
    </source>
</evidence>
<gene>
    <name evidence="2" type="ORF">PIB30_092389</name>
</gene>
<evidence type="ECO:0000256" key="1">
    <source>
        <dbReference type="SAM" id="MobiDB-lite"/>
    </source>
</evidence>
<feature type="compositionally biased region" description="Basic and acidic residues" evidence="1">
    <location>
        <begin position="87"/>
        <end position="100"/>
    </location>
</feature>
<accession>A0ABU6VVR7</accession>
<dbReference type="Proteomes" id="UP001341840">
    <property type="component" value="Unassembled WGS sequence"/>
</dbReference>
<name>A0ABU6VVR7_9FABA</name>
<evidence type="ECO:0000313" key="2">
    <source>
        <dbReference type="EMBL" id="MED6176860.1"/>
    </source>
</evidence>
<comment type="caution">
    <text evidence="2">The sequence shown here is derived from an EMBL/GenBank/DDBJ whole genome shotgun (WGS) entry which is preliminary data.</text>
</comment>
<reference evidence="2 3" key="1">
    <citation type="journal article" date="2023" name="Plants (Basel)">
        <title>Bridging the Gap: Combining Genomics and Transcriptomics Approaches to Understand Stylosanthes scabra, an Orphan Legume from the Brazilian Caatinga.</title>
        <authorList>
            <person name="Ferreira-Neto J.R.C."/>
            <person name="da Silva M.D."/>
            <person name="Binneck E."/>
            <person name="de Melo N.F."/>
            <person name="da Silva R.H."/>
            <person name="de Melo A.L.T.M."/>
            <person name="Pandolfi V."/>
            <person name="Bustamante F.O."/>
            <person name="Brasileiro-Vidal A.C."/>
            <person name="Benko-Iseppon A.M."/>
        </authorList>
    </citation>
    <scope>NUCLEOTIDE SEQUENCE [LARGE SCALE GENOMIC DNA]</scope>
    <source>
        <tissue evidence="2">Leaves</tissue>
    </source>
</reference>
<feature type="region of interest" description="Disordered" evidence="1">
    <location>
        <begin position="63"/>
        <end position="100"/>
    </location>
</feature>
<proteinExistence type="predicted"/>
<keyword evidence="3" id="KW-1185">Reference proteome</keyword>
<dbReference type="EMBL" id="JASCZI010152937">
    <property type="protein sequence ID" value="MED6176860.1"/>
    <property type="molecule type" value="Genomic_DNA"/>
</dbReference>
<protein>
    <submittedName>
        <fullName evidence="2">Uncharacterized protein</fullName>
    </submittedName>
</protein>
<organism evidence="2 3">
    <name type="scientific">Stylosanthes scabra</name>
    <dbReference type="NCBI Taxonomy" id="79078"/>
    <lineage>
        <taxon>Eukaryota</taxon>
        <taxon>Viridiplantae</taxon>
        <taxon>Streptophyta</taxon>
        <taxon>Embryophyta</taxon>
        <taxon>Tracheophyta</taxon>
        <taxon>Spermatophyta</taxon>
        <taxon>Magnoliopsida</taxon>
        <taxon>eudicotyledons</taxon>
        <taxon>Gunneridae</taxon>
        <taxon>Pentapetalae</taxon>
        <taxon>rosids</taxon>
        <taxon>fabids</taxon>
        <taxon>Fabales</taxon>
        <taxon>Fabaceae</taxon>
        <taxon>Papilionoideae</taxon>
        <taxon>50 kb inversion clade</taxon>
        <taxon>dalbergioids sensu lato</taxon>
        <taxon>Dalbergieae</taxon>
        <taxon>Pterocarpus clade</taxon>
        <taxon>Stylosanthes</taxon>
    </lineage>
</organism>